<keyword evidence="2 9" id="KW-0436">Ligase</keyword>
<protein>
    <recommendedName>
        <fullName evidence="7">Methionine--tRNA ligase, mitochondrial</fullName>
        <ecNumber evidence="1">6.1.1.10</ecNumber>
    </recommendedName>
    <alternativeName>
        <fullName evidence="8">Mitochondrial methionyl-tRNA synthetase</fullName>
    </alternativeName>
</protein>
<dbReference type="InterPro" id="IPR033911">
    <property type="entry name" value="MetRS_core"/>
</dbReference>
<dbReference type="GO" id="GO:0005524">
    <property type="term" value="F:ATP binding"/>
    <property type="evidence" value="ECO:0007669"/>
    <property type="project" value="UniProtKB-KW"/>
</dbReference>
<evidence type="ECO:0000256" key="7">
    <source>
        <dbReference type="ARBA" id="ARBA00026124"/>
    </source>
</evidence>
<dbReference type="Gene3D" id="3.40.50.620">
    <property type="entry name" value="HUPs"/>
    <property type="match status" value="1"/>
</dbReference>
<evidence type="ECO:0000256" key="3">
    <source>
        <dbReference type="ARBA" id="ARBA00022741"/>
    </source>
</evidence>
<dbReference type="SUPFAM" id="SSF52374">
    <property type="entry name" value="Nucleotidylyl transferase"/>
    <property type="match status" value="2"/>
</dbReference>
<dbReference type="InterPro" id="IPR023457">
    <property type="entry name" value="Met-tRNA_synth_2"/>
</dbReference>
<accession>A0A0X3Q015</accession>
<keyword evidence="3 9" id="KW-0547">Nucleotide-binding</keyword>
<dbReference type="Gene3D" id="1.10.730.10">
    <property type="entry name" value="Isoleucyl-tRNA Synthetase, Domain 1"/>
    <property type="match status" value="1"/>
</dbReference>
<evidence type="ECO:0000256" key="4">
    <source>
        <dbReference type="ARBA" id="ARBA00022840"/>
    </source>
</evidence>
<keyword evidence="4 9" id="KW-0067">ATP-binding</keyword>
<organism evidence="11">
    <name type="scientific">Schistocephalus solidus</name>
    <name type="common">Tapeworm</name>
    <dbReference type="NCBI Taxonomy" id="70667"/>
    <lineage>
        <taxon>Eukaryota</taxon>
        <taxon>Metazoa</taxon>
        <taxon>Spiralia</taxon>
        <taxon>Lophotrochozoa</taxon>
        <taxon>Platyhelminthes</taxon>
        <taxon>Cestoda</taxon>
        <taxon>Eucestoda</taxon>
        <taxon>Diphyllobothriidea</taxon>
        <taxon>Diphyllobothriidae</taxon>
        <taxon>Schistocephalus</taxon>
    </lineage>
</organism>
<dbReference type="Gene3D" id="2.170.220.10">
    <property type="match status" value="1"/>
</dbReference>
<reference evidence="11" key="1">
    <citation type="submission" date="2016-01" db="EMBL/GenBank/DDBJ databases">
        <title>Reference transcriptome for the parasite Schistocephalus solidus: insights into the molecular evolution of parasitism.</title>
        <authorList>
            <person name="Hebert F.O."/>
            <person name="Grambauer S."/>
            <person name="Barber I."/>
            <person name="Landry C.R."/>
            <person name="Aubin-Horth N."/>
        </authorList>
    </citation>
    <scope>NUCLEOTIDE SEQUENCE</scope>
</reference>
<dbReference type="PANTHER" id="PTHR43326:SF1">
    <property type="entry name" value="METHIONINE--TRNA LIGASE, MITOCHONDRIAL"/>
    <property type="match status" value="1"/>
</dbReference>
<dbReference type="PRINTS" id="PR01041">
    <property type="entry name" value="TRNASYNTHMET"/>
</dbReference>
<name>A0A0X3Q015_SCHSO</name>
<gene>
    <name evidence="11" type="primary">SYMM</name>
    <name evidence="11" type="ORF">TR99366</name>
</gene>
<evidence type="ECO:0000256" key="6">
    <source>
        <dbReference type="ARBA" id="ARBA00023146"/>
    </source>
</evidence>
<dbReference type="InterPro" id="IPR015413">
    <property type="entry name" value="Methionyl/Leucyl_tRNA_Synth"/>
</dbReference>
<evidence type="ECO:0000256" key="5">
    <source>
        <dbReference type="ARBA" id="ARBA00022917"/>
    </source>
</evidence>
<dbReference type="EC" id="6.1.1.10" evidence="1"/>
<feature type="domain" description="Methionyl/Leucyl tRNA synthetase" evidence="10">
    <location>
        <begin position="359"/>
        <end position="414"/>
    </location>
</feature>
<evidence type="ECO:0000259" key="10">
    <source>
        <dbReference type="Pfam" id="PF09334"/>
    </source>
</evidence>
<comment type="similarity">
    <text evidence="9">Belongs to the class-I aminoacyl-tRNA synthetase family.</text>
</comment>
<dbReference type="AlphaFoldDB" id="A0A0X3Q015"/>
<dbReference type="InterPro" id="IPR014729">
    <property type="entry name" value="Rossmann-like_a/b/a_fold"/>
</dbReference>
<keyword evidence="5 9" id="KW-0648">Protein biosynthesis</keyword>
<dbReference type="PANTHER" id="PTHR43326">
    <property type="entry name" value="METHIONYL-TRNA SYNTHETASE"/>
    <property type="match status" value="1"/>
</dbReference>
<feature type="domain" description="Methionyl/Leucyl tRNA synthetase" evidence="10">
    <location>
        <begin position="7"/>
        <end position="44"/>
    </location>
</feature>
<dbReference type="Pfam" id="PF09334">
    <property type="entry name" value="tRNA-synt_1g"/>
    <property type="match status" value="3"/>
</dbReference>
<evidence type="ECO:0000256" key="1">
    <source>
        <dbReference type="ARBA" id="ARBA00012838"/>
    </source>
</evidence>
<dbReference type="GO" id="GO:0006431">
    <property type="term" value="P:methionyl-tRNA aminoacylation"/>
    <property type="evidence" value="ECO:0007669"/>
    <property type="project" value="InterPro"/>
</dbReference>
<feature type="domain" description="Methionyl/Leucyl tRNA synthetase" evidence="10">
    <location>
        <begin position="67"/>
        <end position="351"/>
    </location>
</feature>
<dbReference type="InterPro" id="IPR009080">
    <property type="entry name" value="tRNAsynth_Ia_anticodon-bd"/>
</dbReference>
<dbReference type="EMBL" id="GEEE01005790">
    <property type="protein sequence ID" value="JAP57435.1"/>
    <property type="molecule type" value="Transcribed_RNA"/>
</dbReference>
<dbReference type="GO" id="GO:0004825">
    <property type="term" value="F:methionine-tRNA ligase activity"/>
    <property type="evidence" value="ECO:0007669"/>
    <property type="project" value="UniProtKB-EC"/>
</dbReference>
<sequence>MRPVVSLITAPIFYANAGPHIGHAYTLCIADAWARYTRLRGHPCTQAFASPATNLIRPPTEDMISLNSVLLSTGVDEHGCKIARTAQSIGCTPQSLCDRVTSQLEELCVLLHVKPSVFVRTTDEVHMRNVQHIWKRLESAGFFYWTTFAGWYCATDEAFYADWELANADETGKKVAKTSGNPVEWIEEETCRFSLKQFKPHLHRWLDSGVLPTGSHEHARLLSLTHESLDLLEDPSVSRPATRVPWGIPVPDRSDQTIYVWFDALINYLTAAGMCSDRLDNLRIWPPTVQFIGKDIMRFHTILWPALLLAVGLPLPQKIIPHAHLLVDGIKMSKSLGNVLSSSQVIEHFSARMQNAGDTLKTEDRLQTIAADCLRYCLIRSACLNEDSTFNLAHAERIVNSELVNPLGNLLSRVISHRLNPEQEVYIVNGSDAERLLSKSTLDLELFNSLQSLYKKFDDLWWHQLLPNRSVDVLQDVLHKTNAFIERHRPWSAGYSHLSRSEVLGICLESLRLIACFLAPIVPRLSSNIFQQLGLGSNDGCRQEAFRPLCKGQHRPLIPRLRTPKN</sequence>
<dbReference type="SUPFAM" id="SSF47323">
    <property type="entry name" value="Anticodon-binding domain of a subclass of class I aminoacyl-tRNA synthetases"/>
    <property type="match status" value="1"/>
</dbReference>
<proteinExistence type="inferred from homology"/>
<evidence type="ECO:0000313" key="11">
    <source>
        <dbReference type="EMBL" id="JAP57435.1"/>
    </source>
</evidence>
<evidence type="ECO:0000256" key="8">
    <source>
        <dbReference type="ARBA" id="ARBA00030331"/>
    </source>
</evidence>
<keyword evidence="6 9" id="KW-0030">Aminoacyl-tRNA synthetase</keyword>
<evidence type="ECO:0000256" key="9">
    <source>
        <dbReference type="RuleBase" id="RU363039"/>
    </source>
</evidence>
<evidence type="ECO:0000256" key="2">
    <source>
        <dbReference type="ARBA" id="ARBA00022598"/>
    </source>
</evidence>